<accession>A0ABV8XJB5</accession>
<sequence length="156" mass="15981">MTTSPKRTAVLVLLSLLAASGNSPAVVPRTAVTARGSQQELRGLWVDAFGPGLKTPAEIGTLVATARAMNVNVLFAPIGRRGDCDCNNAAMPRPDDPAVPAGFGPLADLMHKAHAQGIQVPAWIIMTAIWNSPVPPADAATPSPPTARTGVDGTSG</sequence>
<organism evidence="3 4">
    <name type="scientific">Deinococcus navajonensis</name>
    <dbReference type="NCBI Taxonomy" id="309884"/>
    <lineage>
        <taxon>Bacteria</taxon>
        <taxon>Thermotogati</taxon>
        <taxon>Deinococcota</taxon>
        <taxon>Deinococci</taxon>
        <taxon>Deinococcales</taxon>
        <taxon>Deinococcaceae</taxon>
        <taxon>Deinococcus</taxon>
    </lineage>
</organism>
<keyword evidence="2" id="KW-0732">Signal</keyword>
<gene>
    <name evidence="3" type="ORF">ACFOZ9_02145</name>
</gene>
<proteinExistence type="predicted"/>
<evidence type="ECO:0000313" key="3">
    <source>
        <dbReference type="EMBL" id="MFC4424994.1"/>
    </source>
</evidence>
<dbReference type="PANTHER" id="PTHR43405">
    <property type="entry name" value="GLYCOSYL HYDROLASE DIGH"/>
    <property type="match status" value="1"/>
</dbReference>
<reference evidence="4" key="1">
    <citation type="journal article" date="2019" name="Int. J. Syst. Evol. Microbiol.">
        <title>The Global Catalogue of Microorganisms (GCM) 10K type strain sequencing project: providing services to taxonomists for standard genome sequencing and annotation.</title>
        <authorList>
            <consortium name="The Broad Institute Genomics Platform"/>
            <consortium name="The Broad Institute Genome Sequencing Center for Infectious Disease"/>
            <person name="Wu L."/>
            <person name="Ma J."/>
        </authorList>
    </citation>
    <scope>NUCLEOTIDE SEQUENCE [LARGE SCALE GENOMIC DNA]</scope>
    <source>
        <strain evidence="4">CCUG 56029</strain>
    </source>
</reference>
<dbReference type="Proteomes" id="UP001595998">
    <property type="component" value="Unassembled WGS sequence"/>
</dbReference>
<keyword evidence="4" id="KW-1185">Reference proteome</keyword>
<dbReference type="RefSeq" id="WP_380035868.1">
    <property type="nucleotide sequence ID" value="NZ_JBHSEH010000004.1"/>
</dbReference>
<feature type="chain" id="PRO_5046595527" evidence="2">
    <location>
        <begin position="26"/>
        <end position="156"/>
    </location>
</feature>
<name>A0ABV8XJB5_9DEIO</name>
<comment type="caution">
    <text evidence="3">The sequence shown here is derived from an EMBL/GenBank/DDBJ whole genome shotgun (WGS) entry which is preliminary data.</text>
</comment>
<dbReference type="EMBL" id="JBHSEH010000004">
    <property type="protein sequence ID" value="MFC4424994.1"/>
    <property type="molecule type" value="Genomic_DNA"/>
</dbReference>
<dbReference type="InterPro" id="IPR052177">
    <property type="entry name" value="Divisome_Glycosyl_Hydrolase"/>
</dbReference>
<dbReference type="PANTHER" id="PTHR43405:SF1">
    <property type="entry name" value="GLYCOSYL HYDROLASE DIGH"/>
    <property type="match status" value="1"/>
</dbReference>
<feature type="signal peptide" evidence="2">
    <location>
        <begin position="1"/>
        <end position="25"/>
    </location>
</feature>
<evidence type="ECO:0000256" key="2">
    <source>
        <dbReference type="SAM" id="SignalP"/>
    </source>
</evidence>
<protein>
    <submittedName>
        <fullName evidence="3">Uncharacterized protein</fullName>
    </submittedName>
</protein>
<feature type="region of interest" description="Disordered" evidence="1">
    <location>
        <begin position="135"/>
        <end position="156"/>
    </location>
</feature>
<evidence type="ECO:0000256" key="1">
    <source>
        <dbReference type="SAM" id="MobiDB-lite"/>
    </source>
</evidence>
<evidence type="ECO:0000313" key="4">
    <source>
        <dbReference type="Proteomes" id="UP001595998"/>
    </source>
</evidence>